<protein>
    <submittedName>
        <fullName evidence="1">Uncharacterized protein</fullName>
    </submittedName>
</protein>
<sequence length="73" mass="8300">MGGCFSRFRCWVPCSDYVQRDVLAASELFRDDICSRVIGKGDLNAEIQEIMNTFEPNVLDVADFFYGLDIIDV</sequence>
<evidence type="ECO:0000313" key="2">
    <source>
        <dbReference type="Proteomes" id="UP000325577"/>
    </source>
</evidence>
<proteinExistence type="predicted"/>
<dbReference type="Proteomes" id="UP000325577">
    <property type="component" value="Linkage Group LG4"/>
</dbReference>
<dbReference type="AlphaFoldDB" id="A0A5J5A4D1"/>
<dbReference type="EMBL" id="CM018047">
    <property type="protein sequence ID" value="KAA8524137.1"/>
    <property type="molecule type" value="Genomic_DNA"/>
</dbReference>
<keyword evidence="2" id="KW-1185">Reference proteome</keyword>
<gene>
    <name evidence="1" type="ORF">F0562_010432</name>
</gene>
<evidence type="ECO:0000313" key="1">
    <source>
        <dbReference type="EMBL" id="KAA8524137.1"/>
    </source>
</evidence>
<accession>A0A5J5A4D1</accession>
<organism evidence="1 2">
    <name type="scientific">Nyssa sinensis</name>
    <dbReference type="NCBI Taxonomy" id="561372"/>
    <lineage>
        <taxon>Eukaryota</taxon>
        <taxon>Viridiplantae</taxon>
        <taxon>Streptophyta</taxon>
        <taxon>Embryophyta</taxon>
        <taxon>Tracheophyta</taxon>
        <taxon>Spermatophyta</taxon>
        <taxon>Magnoliopsida</taxon>
        <taxon>eudicotyledons</taxon>
        <taxon>Gunneridae</taxon>
        <taxon>Pentapetalae</taxon>
        <taxon>asterids</taxon>
        <taxon>Cornales</taxon>
        <taxon>Nyssaceae</taxon>
        <taxon>Nyssa</taxon>
    </lineage>
</organism>
<name>A0A5J5A4D1_9ASTE</name>
<reference evidence="1 2" key="1">
    <citation type="submission" date="2019-09" db="EMBL/GenBank/DDBJ databases">
        <title>A chromosome-level genome assembly of the Chinese tupelo Nyssa sinensis.</title>
        <authorList>
            <person name="Yang X."/>
            <person name="Kang M."/>
            <person name="Yang Y."/>
            <person name="Xiong H."/>
            <person name="Wang M."/>
            <person name="Zhang Z."/>
            <person name="Wang Z."/>
            <person name="Wu H."/>
            <person name="Ma T."/>
            <person name="Liu J."/>
            <person name="Xi Z."/>
        </authorList>
    </citation>
    <scope>NUCLEOTIDE SEQUENCE [LARGE SCALE GENOMIC DNA]</scope>
    <source>
        <strain evidence="1">J267</strain>
        <tissue evidence="1">Leaf</tissue>
    </source>
</reference>